<dbReference type="InterPro" id="IPR008966">
    <property type="entry name" value="Adhesion_dom_sf"/>
</dbReference>
<accession>A0A1B2IV94</accession>
<evidence type="ECO:0000313" key="2">
    <source>
        <dbReference type="EMBL" id="ANZ65984.1"/>
    </source>
</evidence>
<name>A0A1B2IV94_9LACO</name>
<dbReference type="GO" id="GO:0005518">
    <property type="term" value="F:collagen binding"/>
    <property type="evidence" value="ECO:0007669"/>
    <property type="project" value="InterPro"/>
</dbReference>
<dbReference type="AlphaFoldDB" id="A0A1B2IV94"/>
<evidence type="ECO:0000313" key="3">
    <source>
        <dbReference type="Proteomes" id="UP000093267"/>
    </source>
</evidence>
<reference evidence="2 3" key="1">
    <citation type="submission" date="2016-03" db="EMBL/GenBank/DDBJ databases">
        <title>Pediococcus and Lactobacillus from brewery environment - whole genome sequencing and assembly.</title>
        <authorList>
            <person name="Behr J."/>
            <person name="Geissler A.J."/>
            <person name="Vogel R.F."/>
        </authorList>
    </citation>
    <scope>NUCLEOTIDE SEQUENCE [LARGE SCALE GENOMIC DNA]</scope>
    <source>
        <strain evidence="2 3">TMW 1.1995</strain>
    </source>
</reference>
<dbReference type="EMBL" id="CP014924">
    <property type="protein sequence ID" value="ANZ65984.1"/>
    <property type="molecule type" value="Genomic_DNA"/>
</dbReference>
<dbReference type="Pfam" id="PF05737">
    <property type="entry name" value="Collagen_bind"/>
    <property type="match status" value="1"/>
</dbReference>
<keyword evidence="3" id="KW-1185">Reference proteome</keyword>
<feature type="domain" description="Collagen binding" evidence="1">
    <location>
        <begin position="351"/>
        <end position="495"/>
    </location>
</feature>
<gene>
    <name evidence="2" type="ORF">AYR63_01720</name>
</gene>
<dbReference type="Gene3D" id="2.60.40.740">
    <property type="match status" value="1"/>
</dbReference>
<organism evidence="2 3">
    <name type="scientific">Secundilactobacillus paracollinoides</name>
    <dbReference type="NCBI Taxonomy" id="240427"/>
    <lineage>
        <taxon>Bacteria</taxon>
        <taxon>Bacillati</taxon>
        <taxon>Bacillota</taxon>
        <taxon>Bacilli</taxon>
        <taxon>Lactobacillales</taxon>
        <taxon>Lactobacillaceae</taxon>
        <taxon>Secundilactobacillus</taxon>
    </lineage>
</organism>
<dbReference type="RefSeq" id="WP_065937490.1">
    <property type="nucleotide sequence ID" value="NZ_CP014924.1"/>
</dbReference>
<proteinExistence type="predicted"/>
<sequence>MVKLSIMVPVLLKKKGLVEKTGELKYGEYQPGSQVDTEWTLTLNKAQYEFSGLTIIDVLPGEIVGGVDGITITPQTDSDVGKTLGYSDGVIGDNHQYNFGISSEKYNKNALKLDFDSSYSGNTITVKFTTRNSWSALEGDSFMNYASAFTGSGLYEDTSGKVTVEENIRKNAFKQGTKQLEDKENSTVLWQIGIGTHLDNYFGIGKVDSTDEESKNRIPTVTIDEVLNSGAEHDYLSLPTNKDDYTLYHIDKKNNSVTKGEKIAQANYEIVLDGNGQITINFLNDNDEINAFMVEFETPINFAKWMSDSEVKSVPGKFDFNNKATINYGNVKDLEVEAKLDQTSDGIYLNKESALDNPQGYKIGWNAVINPDAKTLRNMTITDVLTGEHSIITDTDSFKLYKVDKAGISYSEKDGKLIPTVNKNYLDGELVRGEDYDISPIEELDSSGKTQNGFVITIHGKVETPLYLEYETTITGNSSTYSNKISVSSSDYDVESSHEVGVSAGGRRQARSAIFRKVDGINKKIIAGATFKLEELKEA</sequence>
<protein>
    <recommendedName>
        <fullName evidence="1">Collagen binding domain-containing protein</fullName>
    </recommendedName>
</protein>
<dbReference type="Proteomes" id="UP000093267">
    <property type="component" value="Chromosome"/>
</dbReference>
<dbReference type="InterPro" id="IPR008456">
    <property type="entry name" value="Collagen-bd_dom"/>
</dbReference>
<evidence type="ECO:0000259" key="1">
    <source>
        <dbReference type="Pfam" id="PF05737"/>
    </source>
</evidence>
<dbReference type="SUPFAM" id="SSF49401">
    <property type="entry name" value="Bacterial adhesins"/>
    <property type="match status" value="1"/>
</dbReference>